<evidence type="ECO:0000256" key="1">
    <source>
        <dbReference type="ARBA" id="ARBA00008522"/>
    </source>
</evidence>
<evidence type="ECO:0000313" key="3">
    <source>
        <dbReference type="EMBL" id="CCJ34698.1"/>
    </source>
</evidence>
<dbReference type="RefSeq" id="WP_008909941.1">
    <property type="nucleotide sequence ID" value="NZ_CAKP01000138.1"/>
</dbReference>
<dbReference type="Proteomes" id="UP000007652">
    <property type="component" value="Unassembled WGS sequence"/>
</dbReference>
<accession>I7LIA6</accession>
<comment type="caution">
    <text evidence="3">The sequence shown here is derived from an EMBL/GenBank/DDBJ whole genome shotgun (WGS) entry which is preliminary data.</text>
</comment>
<dbReference type="InterPro" id="IPR003791">
    <property type="entry name" value="UPF0178"/>
</dbReference>
<gene>
    <name evidence="3" type="ORF">CAAU_2615</name>
</gene>
<dbReference type="HAMAP" id="MF_00489">
    <property type="entry name" value="UPF0178"/>
    <property type="match status" value="1"/>
</dbReference>
<name>I7LIA6_9CLOT</name>
<dbReference type="PANTHER" id="PTHR35146:SF1">
    <property type="entry name" value="UPF0178 PROTEIN YAII"/>
    <property type="match status" value="1"/>
</dbReference>
<dbReference type="NCBIfam" id="NF001095">
    <property type="entry name" value="PRK00124.1"/>
    <property type="match status" value="1"/>
</dbReference>
<dbReference type="Pfam" id="PF02639">
    <property type="entry name" value="DUF188"/>
    <property type="match status" value="1"/>
</dbReference>
<dbReference type="eggNOG" id="COG1671">
    <property type="taxonomic scope" value="Bacteria"/>
</dbReference>
<keyword evidence="4" id="KW-1185">Reference proteome</keyword>
<dbReference type="STRING" id="857293.CAAU_2615"/>
<protein>
    <recommendedName>
        <fullName evidence="2">UPF0178 protein CAAU_2615</fullName>
    </recommendedName>
</protein>
<proteinExistence type="inferred from homology"/>
<dbReference type="EMBL" id="CAKP01000138">
    <property type="protein sequence ID" value="CCJ34698.1"/>
    <property type="molecule type" value="Genomic_DNA"/>
</dbReference>
<comment type="similarity">
    <text evidence="1 2">Belongs to the UPF0178 family.</text>
</comment>
<dbReference type="OrthoDB" id="9798918at2"/>
<evidence type="ECO:0000313" key="4">
    <source>
        <dbReference type="Proteomes" id="UP000007652"/>
    </source>
</evidence>
<sequence length="147" mass="16516">MKILVDADACPVKDIIIDTAKEYNVEVIMFSDTSHILNYDNCRIIIVDKGRDSVDFALINEVSPKDIVITQDYGVAAMALSKEAYALNYNGLIFNKHNIDSLLMQRYIASKVRNAGGKMGGIKKRNKQNDLHFKKSLELLIKQIKGP</sequence>
<organism evidence="3 4">
    <name type="scientific">Caloramator australicus RC3</name>
    <dbReference type="NCBI Taxonomy" id="857293"/>
    <lineage>
        <taxon>Bacteria</taxon>
        <taxon>Bacillati</taxon>
        <taxon>Bacillota</taxon>
        <taxon>Clostridia</taxon>
        <taxon>Eubacteriales</taxon>
        <taxon>Clostridiaceae</taxon>
        <taxon>Caloramator</taxon>
    </lineage>
</organism>
<evidence type="ECO:0000256" key="2">
    <source>
        <dbReference type="HAMAP-Rule" id="MF_00489"/>
    </source>
</evidence>
<dbReference type="AlphaFoldDB" id="I7LIA6"/>
<dbReference type="PANTHER" id="PTHR35146">
    <property type="entry name" value="UPF0178 PROTEIN YAII"/>
    <property type="match status" value="1"/>
</dbReference>
<reference evidence="3 4" key="1">
    <citation type="journal article" date="2011" name="J. Bacteriol.">
        <title>Draft genome sequence of Caloramator australicus strain RC3T, a thermoanaerobe from the Great Artesian Basin of Australia.</title>
        <authorList>
            <person name="Ogg C.D."/>
            <person name="Patel B.K.C."/>
        </authorList>
    </citation>
    <scope>NUCLEOTIDE SEQUENCE [LARGE SCALE GENOMIC DNA]</scope>
    <source>
        <strain evidence="3 4">RC3</strain>
    </source>
</reference>